<reference evidence="3 4" key="1">
    <citation type="submission" date="2015-09" db="EMBL/GenBank/DDBJ databases">
        <title>Genome Sequences of Mycobacterium immunogenum Isolates, Recuperated from a Chloraminated Drinking Water Distribution System Simulator Subjected to Episodes of Nitrification.</title>
        <authorList>
            <person name="Gomez-Alvarez V."/>
            <person name="Revetta R.P."/>
        </authorList>
    </citation>
    <scope>NUCLEOTIDE SEQUENCE [LARGE SCALE GENOMIC DNA]</scope>
    <source>
        <strain evidence="1 3">H008</strain>
        <strain evidence="2 4">H076</strain>
    </source>
</reference>
<evidence type="ECO:0000313" key="1">
    <source>
        <dbReference type="EMBL" id="KPG04875.1"/>
    </source>
</evidence>
<dbReference type="EMBL" id="LJFS01000044">
    <property type="protein sequence ID" value="KPG26658.1"/>
    <property type="molecule type" value="Genomic_DNA"/>
</dbReference>
<keyword evidence="4" id="KW-1185">Reference proteome</keyword>
<comment type="caution">
    <text evidence="1">The sequence shown here is derived from an EMBL/GenBank/DDBJ whole genome shotgun (WGS) entry which is preliminary data.</text>
</comment>
<name>A0A7V8LKS2_9MYCO</name>
<protein>
    <submittedName>
        <fullName evidence="1">Uncharacterized protein</fullName>
    </submittedName>
</protein>
<dbReference type="RefSeq" id="WP_043080112.1">
    <property type="nucleotide sequence ID" value="NZ_CP011530.1"/>
</dbReference>
<sequence length="309" mass="34565">MADYGYEILHDSKYFVTPWGPARPAINVLSDYLKTLDTYQDKLRTLATKPRCETLGPPLKAIYENPTRLGRIDEFGIPAIWPLYYGLPPAKDGSKGGFGYWEQADINIKAVRDTVNNLNKAGANAEIQQQLIDQTLNIGHSWQSTASEEAIRHYLQDKKHLAADIDTLNNSRAALQGTAENIEVALDFKASSTKWVVDRLLSTFIKNSPADFDARLKSACINLEWWQKYLTGDISTPQPSVPYQPEGQGVLNSKSGFWSPEDICKNLSDWVLTPISLALDNLDQINNATDDHLKKVYGTLMMALNYGQP</sequence>
<dbReference type="EMBL" id="LJFO01000016">
    <property type="protein sequence ID" value="KPG04875.1"/>
    <property type="molecule type" value="Genomic_DNA"/>
</dbReference>
<evidence type="ECO:0000313" key="4">
    <source>
        <dbReference type="Proteomes" id="UP000037962"/>
    </source>
</evidence>
<organism evidence="1 3">
    <name type="scientific">Mycobacteroides immunogenum</name>
    <dbReference type="NCBI Taxonomy" id="83262"/>
    <lineage>
        <taxon>Bacteria</taxon>
        <taxon>Bacillati</taxon>
        <taxon>Actinomycetota</taxon>
        <taxon>Actinomycetes</taxon>
        <taxon>Mycobacteriales</taxon>
        <taxon>Mycobacteriaceae</taxon>
        <taxon>Mycobacteroides</taxon>
    </lineage>
</organism>
<proteinExistence type="predicted"/>
<accession>A0A7V8LKS2</accession>
<dbReference type="GeneID" id="45766096"/>
<dbReference type="KEGG" id="miz:BAB75_19745"/>
<dbReference type="Proteomes" id="UP000037962">
    <property type="component" value="Unassembled WGS sequence"/>
</dbReference>
<dbReference type="Proteomes" id="UP000037843">
    <property type="component" value="Unassembled WGS sequence"/>
</dbReference>
<evidence type="ECO:0000313" key="3">
    <source>
        <dbReference type="Proteomes" id="UP000037843"/>
    </source>
</evidence>
<dbReference type="AlphaFoldDB" id="A0A7V8LKS2"/>
<gene>
    <name evidence="1" type="ORF">AN908_23935</name>
    <name evidence="2" type="ORF">AN912_24815</name>
</gene>
<evidence type="ECO:0000313" key="2">
    <source>
        <dbReference type="EMBL" id="KPG26658.1"/>
    </source>
</evidence>